<keyword evidence="1" id="KW-0472">Membrane</keyword>
<name>A0ABX8WRC4_9GAMM</name>
<dbReference type="Pfam" id="PF20398">
    <property type="entry name" value="DUF6691"/>
    <property type="match status" value="1"/>
</dbReference>
<feature type="transmembrane region" description="Helical" evidence="1">
    <location>
        <begin position="114"/>
        <end position="132"/>
    </location>
</feature>
<keyword evidence="3" id="KW-1185">Reference proteome</keyword>
<feature type="transmembrane region" description="Helical" evidence="1">
    <location>
        <begin position="87"/>
        <end position="108"/>
    </location>
</feature>
<gene>
    <name evidence="2" type="ORF">H8L67_02430</name>
</gene>
<accession>A0ABX8WRC4</accession>
<evidence type="ECO:0000256" key="1">
    <source>
        <dbReference type="SAM" id="Phobius"/>
    </source>
</evidence>
<protein>
    <submittedName>
        <fullName evidence="2">YeeE/YedE family protein</fullName>
    </submittedName>
</protein>
<keyword evidence="1" id="KW-0812">Transmembrane</keyword>
<sequence>MIPSSQLEKLLAAAVSGLLFGGGLAISGMCIPDKVLNFLDVTGSWDPTLAVVMAAALAVALPVFAWARRRGQTLPGHTSRKVDTRLVVGSALFGIGWGIAGVCPGPAIANLAGWGNGALIFIAAMIAGSQLARLADRSVRAN</sequence>
<dbReference type="EMBL" id="CP080544">
    <property type="protein sequence ID" value="QYR53388.1"/>
    <property type="molecule type" value="Genomic_DNA"/>
</dbReference>
<reference evidence="2 3" key="1">
    <citation type="submission" date="2021-08" db="EMBL/GenBank/DDBJ databases">
        <title>Lysobacter sp. strain CJ11 Genome sequencing and assembly.</title>
        <authorList>
            <person name="Kim I."/>
        </authorList>
    </citation>
    <scope>NUCLEOTIDE SEQUENCE [LARGE SCALE GENOMIC DNA]</scope>
    <source>
        <strain evidence="2 3">CJ11</strain>
    </source>
</reference>
<dbReference type="Proteomes" id="UP000824755">
    <property type="component" value="Chromosome"/>
</dbReference>
<evidence type="ECO:0000313" key="3">
    <source>
        <dbReference type="Proteomes" id="UP000824755"/>
    </source>
</evidence>
<feature type="transmembrane region" description="Helical" evidence="1">
    <location>
        <begin position="49"/>
        <end position="67"/>
    </location>
</feature>
<dbReference type="RefSeq" id="WP_220380204.1">
    <property type="nucleotide sequence ID" value="NZ_CP080544.1"/>
</dbReference>
<dbReference type="InterPro" id="IPR046513">
    <property type="entry name" value="DUF6691"/>
</dbReference>
<organism evidence="2 3">
    <name type="scientific">Lysobacter soyae</name>
    <dbReference type="NCBI Taxonomy" id="2764185"/>
    <lineage>
        <taxon>Bacteria</taxon>
        <taxon>Pseudomonadati</taxon>
        <taxon>Pseudomonadota</taxon>
        <taxon>Gammaproteobacteria</taxon>
        <taxon>Lysobacterales</taxon>
        <taxon>Lysobacteraceae</taxon>
        <taxon>Lysobacter</taxon>
    </lineage>
</organism>
<evidence type="ECO:0000313" key="2">
    <source>
        <dbReference type="EMBL" id="QYR53388.1"/>
    </source>
</evidence>
<keyword evidence="1" id="KW-1133">Transmembrane helix</keyword>
<proteinExistence type="predicted"/>